<dbReference type="EMBL" id="CP090173">
    <property type="protein sequence ID" value="UJO23984.1"/>
    <property type="molecule type" value="Genomic_DNA"/>
</dbReference>
<feature type="compositionally biased region" description="Polar residues" evidence="1">
    <location>
        <begin position="498"/>
        <end position="511"/>
    </location>
</feature>
<dbReference type="KEGG" id="ffu:CLAFUR5_12521"/>
<dbReference type="PANTHER" id="PTHR45657:SF3">
    <property type="entry name" value="TRANSPORTER, PUTATIVE (AFU_ORTHOLOGUE AFUA_5G09260)-RELATED"/>
    <property type="match status" value="1"/>
</dbReference>
<dbReference type="Gene3D" id="1.10.8.20">
    <property type="entry name" value="N-terminal domain of phosphatidylinositol transfer protein sec14p"/>
    <property type="match status" value="1"/>
</dbReference>
<dbReference type="SUPFAM" id="SSF46938">
    <property type="entry name" value="CRAL/TRIO N-terminal domain"/>
    <property type="match status" value="1"/>
</dbReference>
<organism evidence="3 4">
    <name type="scientific">Passalora fulva</name>
    <name type="common">Tomato leaf mold</name>
    <name type="synonym">Cladosporium fulvum</name>
    <dbReference type="NCBI Taxonomy" id="5499"/>
    <lineage>
        <taxon>Eukaryota</taxon>
        <taxon>Fungi</taxon>
        <taxon>Dikarya</taxon>
        <taxon>Ascomycota</taxon>
        <taxon>Pezizomycotina</taxon>
        <taxon>Dothideomycetes</taxon>
        <taxon>Dothideomycetidae</taxon>
        <taxon>Mycosphaerellales</taxon>
        <taxon>Mycosphaerellaceae</taxon>
        <taxon>Fulvia</taxon>
    </lineage>
</organism>
<name>A0A9Q8PJV3_PASFU</name>
<dbReference type="GeneID" id="71992399"/>
<feature type="compositionally biased region" description="Polar residues" evidence="1">
    <location>
        <begin position="439"/>
        <end position="454"/>
    </location>
</feature>
<dbReference type="PROSITE" id="PS50191">
    <property type="entry name" value="CRAL_TRIO"/>
    <property type="match status" value="1"/>
</dbReference>
<dbReference type="Proteomes" id="UP000756132">
    <property type="component" value="Chromosome 11"/>
</dbReference>
<dbReference type="OrthoDB" id="30289at2759"/>
<dbReference type="InterPro" id="IPR011074">
    <property type="entry name" value="CRAL/TRIO_N_dom"/>
</dbReference>
<feature type="compositionally biased region" description="Basic and acidic residues" evidence="1">
    <location>
        <begin position="523"/>
        <end position="536"/>
    </location>
</feature>
<dbReference type="InterPro" id="IPR051026">
    <property type="entry name" value="PI/PC_transfer"/>
</dbReference>
<dbReference type="AlphaFoldDB" id="A0A9Q8PJV3"/>
<feature type="region of interest" description="Disordered" evidence="1">
    <location>
        <begin position="1"/>
        <end position="34"/>
    </location>
</feature>
<feature type="domain" description="CRAL-TRIO" evidence="2">
    <location>
        <begin position="108"/>
        <end position="309"/>
    </location>
</feature>
<dbReference type="SMART" id="SM01100">
    <property type="entry name" value="CRAL_TRIO_N"/>
    <property type="match status" value="1"/>
</dbReference>
<protein>
    <submittedName>
        <fullName evidence="3">SEC14 cytosolic factor</fullName>
    </submittedName>
</protein>
<accession>A0A9Q8PJV3</accession>
<reference evidence="3" key="2">
    <citation type="journal article" date="2022" name="Microb. Genom.">
        <title>A chromosome-scale genome assembly of the tomato pathogen Cladosporium fulvum reveals a compartmentalized genome architecture and the presence of a dispensable chromosome.</title>
        <authorList>
            <person name="Zaccaron A.Z."/>
            <person name="Chen L.H."/>
            <person name="Samaras A."/>
            <person name="Stergiopoulos I."/>
        </authorList>
    </citation>
    <scope>NUCLEOTIDE SEQUENCE</scope>
    <source>
        <strain evidence="3">Race5_Kim</strain>
    </source>
</reference>
<keyword evidence="4" id="KW-1185">Reference proteome</keyword>
<evidence type="ECO:0000313" key="4">
    <source>
        <dbReference type="Proteomes" id="UP000756132"/>
    </source>
</evidence>
<feature type="region of interest" description="Disordered" evidence="1">
    <location>
        <begin position="403"/>
        <end position="424"/>
    </location>
</feature>
<feature type="region of interest" description="Disordered" evidence="1">
    <location>
        <begin position="620"/>
        <end position="641"/>
    </location>
</feature>
<dbReference type="InterPro" id="IPR036273">
    <property type="entry name" value="CRAL/TRIO_N_dom_sf"/>
</dbReference>
<evidence type="ECO:0000259" key="2">
    <source>
        <dbReference type="PROSITE" id="PS50191"/>
    </source>
</evidence>
<dbReference type="Pfam" id="PF00650">
    <property type="entry name" value="CRAL_TRIO"/>
    <property type="match status" value="1"/>
</dbReference>
<dbReference type="Gene3D" id="3.40.525.10">
    <property type="entry name" value="CRAL-TRIO lipid binding domain"/>
    <property type="match status" value="1"/>
</dbReference>
<dbReference type="Pfam" id="PF03765">
    <property type="entry name" value="CRAL_TRIO_N"/>
    <property type="match status" value="1"/>
</dbReference>
<dbReference type="SUPFAM" id="SSF52087">
    <property type="entry name" value="CRAL/TRIO domain"/>
    <property type="match status" value="1"/>
</dbReference>
<evidence type="ECO:0000256" key="1">
    <source>
        <dbReference type="SAM" id="MobiDB-lite"/>
    </source>
</evidence>
<dbReference type="PANTHER" id="PTHR45657">
    <property type="entry name" value="CRAL-TRIO DOMAIN-CONTAINING PROTEIN YKL091C-RELATED"/>
    <property type="match status" value="1"/>
</dbReference>
<dbReference type="SMART" id="SM00516">
    <property type="entry name" value="SEC14"/>
    <property type="match status" value="1"/>
</dbReference>
<dbReference type="RefSeq" id="XP_047768350.1">
    <property type="nucleotide sequence ID" value="XM_047911669.1"/>
</dbReference>
<dbReference type="CDD" id="cd00170">
    <property type="entry name" value="SEC14"/>
    <property type="match status" value="1"/>
</dbReference>
<feature type="region of interest" description="Disordered" evidence="1">
    <location>
        <begin position="439"/>
        <end position="556"/>
    </location>
</feature>
<proteinExistence type="predicted"/>
<sequence>MSSARQQEGGKLSRVESYQWPSGHAGHLSEGHQDQLAKFKQLCEQKGYYHPGHSSKNVPPSHDDETLLRYLRARKFIPKDAFGQFKDTEDWRQENQLDTLYDTMDVHEYEQTRRLYPQWTGRRDKRGIPFYVFEVANLDAKVVNAYANDSDRKKKGGQNASDSTVDVKSKVPRKMLRLFALYENLCRFVLPLCSAVPDRPNSETPVSQSSNVVDLNRVGLAQFWKLRAHLQDSSALATAHYPEILDRIFVVGAPGFFSTIWDWAKNWFDPITVAKISILSKSNTLSTLEKFVDRANIPKKYGGDLDWSFGDLPNLDDPALEAALKWKQDVKNEKGHKTFPAGPMKWEYTDEGDLVAVAIGSENGAPRKQELAQLHPSAGVARLALSPGRNPHSDLFKAASGQKPLTAVQSQGQHPEAKADQAVPAAAVSIPAAKAATVKHTTNGSIDKMTSNRPTDADLNIGKSPDSAVEPSSIAGTYTVPYRDHENQVSHPPVDARQGTSSTRFEQQSGTHAEGQLAHSTPHKREDGLQGEHAVMEPRTVGQAPKETPLVREEEPQPTIVEQAQEYAGQAVEAAKQVPATVLSAVGMGEKAEEVKPAEPEKKDDERVDALTQEQLEEFMREQSKSSIAERAVKQNAAAAA</sequence>
<reference evidence="3" key="1">
    <citation type="submission" date="2021-12" db="EMBL/GenBank/DDBJ databases">
        <authorList>
            <person name="Zaccaron A."/>
            <person name="Stergiopoulos I."/>
        </authorList>
    </citation>
    <scope>NUCLEOTIDE SEQUENCE</scope>
    <source>
        <strain evidence="3">Race5_Kim</strain>
    </source>
</reference>
<dbReference type="InterPro" id="IPR036865">
    <property type="entry name" value="CRAL-TRIO_dom_sf"/>
</dbReference>
<dbReference type="InterPro" id="IPR001251">
    <property type="entry name" value="CRAL-TRIO_dom"/>
</dbReference>
<gene>
    <name evidence="3" type="ORF">CLAFUR5_12521</name>
</gene>
<evidence type="ECO:0000313" key="3">
    <source>
        <dbReference type="EMBL" id="UJO23984.1"/>
    </source>
</evidence>